<organism evidence="1 2">
    <name type="scientific">Floridaenema fluviatile BLCC-F154</name>
    <dbReference type="NCBI Taxonomy" id="3153640"/>
    <lineage>
        <taxon>Bacteria</taxon>
        <taxon>Bacillati</taxon>
        <taxon>Cyanobacteriota</taxon>
        <taxon>Cyanophyceae</taxon>
        <taxon>Oscillatoriophycideae</taxon>
        <taxon>Aerosakkonematales</taxon>
        <taxon>Aerosakkonemataceae</taxon>
        <taxon>Floridanema</taxon>
        <taxon>Floridanema fluviatile</taxon>
    </lineage>
</organism>
<name>A0ABV4YH87_9CYAN</name>
<dbReference type="Gene3D" id="3.20.20.80">
    <property type="entry name" value="Glycosidases"/>
    <property type="match status" value="1"/>
</dbReference>
<evidence type="ECO:0000313" key="2">
    <source>
        <dbReference type="Proteomes" id="UP001576776"/>
    </source>
</evidence>
<evidence type="ECO:0000313" key="1">
    <source>
        <dbReference type="EMBL" id="MFB2938196.1"/>
    </source>
</evidence>
<dbReference type="SUPFAM" id="SSF51445">
    <property type="entry name" value="(Trans)glycosidases"/>
    <property type="match status" value="1"/>
</dbReference>
<accession>A0ABV4YH87</accession>
<dbReference type="InterPro" id="IPR017853">
    <property type="entry name" value="GH"/>
</dbReference>
<dbReference type="RefSeq" id="WP_413259675.1">
    <property type="nucleotide sequence ID" value="NZ_JBHFNS010000084.1"/>
</dbReference>
<protein>
    <submittedName>
        <fullName evidence="1">Uncharacterized protein</fullName>
    </submittedName>
</protein>
<keyword evidence="2" id="KW-1185">Reference proteome</keyword>
<gene>
    <name evidence="1" type="ORF">ACE1B6_23360</name>
</gene>
<dbReference type="EMBL" id="JBHFNS010000084">
    <property type="protein sequence ID" value="MFB2938196.1"/>
    <property type="molecule type" value="Genomic_DNA"/>
</dbReference>
<proteinExistence type="predicted"/>
<reference evidence="1 2" key="1">
    <citation type="submission" date="2024-09" db="EMBL/GenBank/DDBJ databases">
        <title>Floridaenema gen nov. (Aerosakkonemataceae, Aerosakkonematales ord. nov., Cyanobacteria) from benthic tropical and subtropical fresh waters, with the description of four new species.</title>
        <authorList>
            <person name="Moretto J.A."/>
            <person name="Berthold D.E."/>
            <person name="Lefler F.W."/>
            <person name="Huang I.-S."/>
            <person name="Laughinghouse H. IV."/>
        </authorList>
    </citation>
    <scope>NUCLEOTIDE SEQUENCE [LARGE SCALE GENOMIC DNA]</scope>
    <source>
        <strain evidence="1 2">BLCC-F154</strain>
    </source>
</reference>
<dbReference type="Proteomes" id="UP001576776">
    <property type="component" value="Unassembled WGS sequence"/>
</dbReference>
<comment type="caution">
    <text evidence="1">The sequence shown here is derived from an EMBL/GenBank/DDBJ whole genome shotgun (WGS) entry which is preliminary data.</text>
</comment>
<sequence>MNKRRLITIITVVLLSILVVSMFHEMKSNNLQAAQNTNIETAKSADAFVDSIGVVTHWGYPDTPYGFKYEEVKQKLVELGISHVRDTLTSRIQDLAAVGIKTQVGVQPNEGTPTQLKDAIKAANKPIAAIDAVEGPNEPDIFWSINKITYQNQGFPEGVIAFQKDLYTTFKNDSDTRNIIIIGPALGRSYGYENKSPLGKDTLTNYVDWGSFHPYPGGGNGYSVPFRYNTIEKYFWQGNFPAVNIDEWPYAFDVLSPPFGNKPMAATETGYNTSKKGISEQMHGKYMPRLFLEYFRKGIIRTLSYEFVDEWNDPDNTEANFGLLRNDLSPKPAYIALKNVINLLKDPGANFTPGSLDYSISVNPPPEYDRTQYIHHLLLQKQNRTFYLALWHEISNGDISNTPVREITPPDIPVTITLKTAIKDVILYSLDNNGNMSSKPISSTSTINLNVPDKALFIALTPQ</sequence>